<feature type="transmembrane region" description="Helical" evidence="2">
    <location>
        <begin position="250"/>
        <end position="278"/>
    </location>
</feature>
<name>A0AAN9WXR4_PHACN</name>
<reference evidence="3 4" key="1">
    <citation type="submission" date="2024-01" db="EMBL/GenBank/DDBJ databases">
        <title>The genomes of 5 underutilized Papilionoideae crops provide insights into root nodulation and disease resistanc.</title>
        <authorList>
            <person name="Jiang F."/>
        </authorList>
    </citation>
    <scope>NUCLEOTIDE SEQUENCE [LARGE SCALE GENOMIC DNA]</scope>
    <source>
        <strain evidence="3">JINMINGXINNONG_FW02</strain>
        <tissue evidence="3">Leaves</tissue>
    </source>
</reference>
<feature type="transmembrane region" description="Helical" evidence="2">
    <location>
        <begin position="141"/>
        <end position="162"/>
    </location>
</feature>
<feature type="region of interest" description="Disordered" evidence="1">
    <location>
        <begin position="1"/>
        <end position="23"/>
    </location>
</feature>
<dbReference type="EMBL" id="JAYMYR010000001">
    <property type="protein sequence ID" value="KAK7382828.1"/>
    <property type="molecule type" value="Genomic_DNA"/>
</dbReference>
<sequence>MEKFDQHDFYSDPRDEATSKGKTEEIMNSSLMDCSSLSYSKNNPTDILADNKINEISKINKMTEIINIFNMFDKYEESLFEIKVVTKDDELKQLLLGDPILSQKYKDLLKIKKESHSPYTVIEIAGENGTIHKKHPKQHDLTIWATFYAGQIAIACCLGNPLDMLSKLEDTSKVKEQSQLSFGEALPVFLPSMTVSAMFALNFIYTTILTPPLPFRVPANSISLLLLFYYILVLAKAMSGSGVLWGSVQIPALLFVSGGAIGLMMLIGFIIIMVKFIFKRKLLSKLG</sequence>
<evidence type="ECO:0000313" key="4">
    <source>
        <dbReference type="Proteomes" id="UP001374584"/>
    </source>
</evidence>
<evidence type="ECO:0000256" key="2">
    <source>
        <dbReference type="SAM" id="Phobius"/>
    </source>
</evidence>
<evidence type="ECO:0000313" key="3">
    <source>
        <dbReference type="EMBL" id="KAK7382828.1"/>
    </source>
</evidence>
<feature type="transmembrane region" description="Helical" evidence="2">
    <location>
        <begin position="182"/>
        <end position="205"/>
    </location>
</feature>
<keyword evidence="4" id="KW-1185">Reference proteome</keyword>
<proteinExistence type="predicted"/>
<gene>
    <name evidence="3" type="ORF">VNO80_01926</name>
</gene>
<organism evidence="3 4">
    <name type="scientific">Phaseolus coccineus</name>
    <name type="common">Scarlet runner bean</name>
    <name type="synonym">Phaseolus multiflorus</name>
    <dbReference type="NCBI Taxonomy" id="3886"/>
    <lineage>
        <taxon>Eukaryota</taxon>
        <taxon>Viridiplantae</taxon>
        <taxon>Streptophyta</taxon>
        <taxon>Embryophyta</taxon>
        <taxon>Tracheophyta</taxon>
        <taxon>Spermatophyta</taxon>
        <taxon>Magnoliopsida</taxon>
        <taxon>eudicotyledons</taxon>
        <taxon>Gunneridae</taxon>
        <taxon>Pentapetalae</taxon>
        <taxon>rosids</taxon>
        <taxon>fabids</taxon>
        <taxon>Fabales</taxon>
        <taxon>Fabaceae</taxon>
        <taxon>Papilionoideae</taxon>
        <taxon>50 kb inversion clade</taxon>
        <taxon>NPAAA clade</taxon>
        <taxon>indigoferoid/millettioid clade</taxon>
        <taxon>Phaseoleae</taxon>
        <taxon>Phaseolus</taxon>
    </lineage>
</organism>
<keyword evidence="2" id="KW-0812">Transmembrane</keyword>
<accession>A0AAN9WXR4</accession>
<dbReference type="Proteomes" id="UP001374584">
    <property type="component" value="Unassembled WGS sequence"/>
</dbReference>
<evidence type="ECO:0000256" key="1">
    <source>
        <dbReference type="SAM" id="MobiDB-lite"/>
    </source>
</evidence>
<keyword evidence="2" id="KW-1133">Transmembrane helix</keyword>
<dbReference type="AlphaFoldDB" id="A0AAN9WXR4"/>
<comment type="caution">
    <text evidence="3">The sequence shown here is derived from an EMBL/GenBank/DDBJ whole genome shotgun (WGS) entry which is preliminary data.</text>
</comment>
<keyword evidence="2" id="KW-0472">Membrane</keyword>
<feature type="transmembrane region" description="Helical" evidence="2">
    <location>
        <begin position="217"/>
        <end position="238"/>
    </location>
</feature>
<protein>
    <submittedName>
        <fullName evidence="3">Uncharacterized protein</fullName>
    </submittedName>
</protein>